<dbReference type="AlphaFoldDB" id="A0A7M5WUW6"/>
<dbReference type="GeneID" id="136821551"/>
<feature type="repeat" description="Cys-rich GLG1" evidence="8">
    <location>
        <begin position="560"/>
        <end position="619"/>
    </location>
</feature>
<comment type="subcellular location">
    <subcellularLocation>
        <location evidence="1">Membrane</location>
        <topology evidence="1">Single-pass type I membrane protein</topology>
    </subcellularLocation>
</comment>
<feature type="coiled-coil region" evidence="9">
    <location>
        <begin position="601"/>
        <end position="635"/>
    </location>
</feature>
<accession>A0A7M5WUW6</accession>
<evidence type="ECO:0000256" key="4">
    <source>
        <dbReference type="ARBA" id="ARBA00022737"/>
    </source>
</evidence>
<proteinExistence type="predicted"/>
<dbReference type="Pfam" id="PF00839">
    <property type="entry name" value="Cys_rich_FGFR"/>
    <property type="match status" value="14"/>
</dbReference>
<evidence type="ECO:0000256" key="11">
    <source>
        <dbReference type="SAM" id="SignalP"/>
    </source>
</evidence>
<organism evidence="12 13">
    <name type="scientific">Clytia hemisphaerica</name>
    <dbReference type="NCBI Taxonomy" id="252671"/>
    <lineage>
        <taxon>Eukaryota</taxon>
        <taxon>Metazoa</taxon>
        <taxon>Cnidaria</taxon>
        <taxon>Hydrozoa</taxon>
        <taxon>Hydroidolina</taxon>
        <taxon>Leptothecata</taxon>
        <taxon>Obeliida</taxon>
        <taxon>Clytiidae</taxon>
        <taxon>Clytia</taxon>
    </lineage>
</organism>
<dbReference type="PROSITE" id="PS51289">
    <property type="entry name" value="GLG1_C_RICH"/>
    <property type="match status" value="6"/>
</dbReference>
<evidence type="ECO:0000256" key="3">
    <source>
        <dbReference type="ARBA" id="ARBA00022729"/>
    </source>
</evidence>
<evidence type="ECO:0000256" key="5">
    <source>
        <dbReference type="ARBA" id="ARBA00022989"/>
    </source>
</evidence>
<feature type="repeat" description="Cys-rich GLG1" evidence="8">
    <location>
        <begin position="740"/>
        <end position="800"/>
    </location>
</feature>
<feature type="repeat" description="Cys-rich GLG1" evidence="8">
    <location>
        <begin position="417"/>
        <end position="477"/>
    </location>
</feature>
<feature type="repeat" description="Cys-rich GLG1" evidence="8">
    <location>
        <begin position="679"/>
        <end position="738"/>
    </location>
</feature>
<keyword evidence="5 10" id="KW-1133">Transmembrane helix</keyword>
<keyword evidence="2 10" id="KW-0812">Transmembrane</keyword>
<dbReference type="InterPro" id="IPR001893">
    <property type="entry name" value="Cys-rich_GLG1_repeat"/>
</dbReference>
<dbReference type="InterPro" id="IPR017873">
    <property type="entry name" value="Cys-rich_GLG1_repeat_euk"/>
</dbReference>
<evidence type="ECO:0000256" key="7">
    <source>
        <dbReference type="ARBA" id="ARBA00023180"/>
    </source>
</evidence>
<evidence type="ECO:0000313" key="12">
    <source>
        <dbReference type="EnsemblMetazoa" id="CLYHEMP013494.1"/>
    </source>
</evidence>
<protein>
    <recommendedName>
        <fullName evidence="14">Golgi apparatus protein 1</fullName>
    </recommendedName>
</protein>
<feature type="repeat" description="Cys-rich GLG1" evidence="8">
    <location>
        <begin position="991"/>
        <end position="1051"/>
    </location>
</feature>
<keyword evidence="6 10" id="KW-0472">Membrane</keyword>
<evidence type="ECO:0008006" key="14">
    <source>
        <dbReference type="Google" id="ProtNLM"/>
    </source>
</evidence>
<evidence type="ECO:0000256" key="2">
    <source>
        <dbReference type="ARBA" id="ARBA00022692"/>
    </source>
</evidence>
<keyword evidence="4" id="KW-0677">Repeat</keyword>
<keyword evidence="7" id="KW-0325">Glycoprotein</keyword>
<dbReference type="GO" id="GO:0000139">
    <property type="term" value="C:Golgi membrane"/>
    <property type="evidence" value="ECO:0007669"/>
    <property type="project" value="InterPro"/>
</dbReference>
<name>A0A7M5WUW6_9CNID</name>
<sequence length="1127" mass="129346">MADCSCGKMSGTRRNFVFVIFAVVLFNLCLVNGKSIPKKGEEEQRYILSKDPTCARDVENHCSKVPRKDNNFAVFVCMQEALYRDDDDISEECHQTMWHYKFNLTSDMKFDEAATQICETSIPKVKECANPKLRDTKGFLMNCMVENRHEVEDTKCKGFLNKMAAIIFSDYRLIKGFYDDCHKDITTMKCAIITRPDDDEATESHEQSEVVSCLESRFEEIKNEKCQQAVLKVSELQSDDYHMDRPLFYACQNAREIFCKTVQSGEGRIYECLLKHSQEESMDHACAIKLLARSKMMQKDIKINYPLWKACEADYKKYDCEKERKEIKNPSEHGEGSLLLMCLTKHQAEGNPIEPDCANEMRSFAMLIFEQYQVSPLVVGKCDKEIHEHCKTLIGKEKDDGGMMDCLMGLAAKENSGMSEQCFTAITEVLKETGAGDNYKVDRGLEVACQSTIAQLCEGKQDSMILSCLMENTHNPKMDPSCREQVFHLQFFLARDFRLDSALYRDCKDDAKTICHATDWGNEKESTMPDNFVISCLYRNAILHDNPAHKTVFDKNRIPKVSDVCASHVKRVMHQRATDIRLMPEIEKPCMADLGKFCTDRHEEGEEIDCLQEHLEELQNKCQEAIKTFTKMEAKDFDLDKHLVDKCGAMVTKFCPNELQDKDGEQILPCLISHKNDIEMNAECTTALEHWQLIEMKDIEFSPRLKDACMDDAMKLCKDAKSKYQAVRCLSQKMVEDHTKVSSQCKLQIRKELTIQSENIKLNPEMFHACQDDIKEHCHGIPPGGAQIEECLRRNFPKLKSAACKKALFKQEEMESKDNGMDYRLMQICKPMIKKYCQPLVSTGDTTAIMECLRSFTHDTDMSKECKAIVFERQKEQAESFALDPELSSFCDSDVKRHCSREMKEAQKSYDQGHTDEGLVFGCLVDVLIGKKNRLQPSCEQYVRRREHEAALELELNPQFLEHCRDEVFRLCGKTPPEEVIDCMKMNIPKIKGTQCVEEVRKLIAEGIEDVHVDPFLEETCARDINRYCKDLPKKSGNVVYCLIDVHKAKNLHLDPDCDNFIAKRIQLYKDANVNFDSVSSVMVAIAESPHRNYIYMTIMIFLAVLFLGGTLFGRVTKRALAEQKNR</sequence>
<dbReference type="Proteomes" id="UP000594262">
    <property type="component" value="Unplaced"/>
</dbReference>
<feature type="transmembrane region" description="Helical" evidence="10">
    <location>
        <begin position="1094"/>
        <end position="1117"/>
    </location>
</feature>
<evidence type="ECO:0000256" key="6">
    <source>
        <dbReference type="ARBA" id="ARBA00023136"/>
    </source>
</evidence>
<reference evidence="12" key="1">
    <citation type="submission" date="2021-01" db="UniProtKB">
        <authorList>
            <consortium name="EnsemblMetazoa"/>
        </authorList>
    </citation>
    <scope>IDENTIFICATION</scope>
</reference>
<evidence type="ECO:0000256" key="9">
    <source>
        <dbReference type="SAM" id="Coils"/>
    </source>
</evidence>
<feature type="chain" id="PRO_5029478694" description="Golgi apparatus protein 1" evidence="11">
    <location>
        <begin position="34"/>
        <end position="1127"/>
    </location>
</feature>
<keyword evidence="3 11" id="KW-0732">Signal</keyword>
<keyword evidence="13" id="KW-1185">Reference proteome</keyword>
<dbReference type="InterPro" id="IPR039728">
    <property type="entry name" value="GLG1"/>
</dbReference>
<keyword evidence="9" id="KW-0175">Coiled coil</keyword>
<dbReference type="OrthoDB" id="6018612at2759"/>
<evidence type="ECO:0000313" key="13">
    <source>
        <dbReference type="Proteomes" id="UP000594262"/>
    </source>
</evidence>
<dbReference type="EnsemblMetazoa" id="CLYHEMT013494.1">
    <property type="protein sequence ID" value="CLYHEMP013494.1"/>
    <property type="gene ID" value="CLYHEMG013494"/>
</dbReference>
<evidence type="ECO:0000256" key="10">
    <source>
        <dbReference type="SAM" id="Phobius"/>
    </source>
</evidence>
<feature type="repeat" description="Cys-rich GLG1" evidence="8">
    <location>
        <begin position="221"/>
        <end position="281"/>
    </location>
</feature>
<dbReference type="RefSeq" id="XP_066933876.1">
    <property type="nucleotide sequence ID" value="XM_067077775.1"/>
</dbReference>
<evidence type="ECO:0000256" key="1">
    <source>
        <dbReference type="ARBA" id="ARBA00004479"/>
    </source>
</evidence>
<dbReference type="PANTHER" id="PTHR11884:SF1">
    <property type="entry name" value="GOLGI APPARATUS PROTEIN 1"/>
    <property type="match status" value="1"/>
</dbReference>
<feature type="signal peptide" evidence="11">
    <location>
        <begin position="1"/>
        <end position="33"/>
    </location>
</feature>
<evidence type="ECO:0000256" key="8">
    <source>
        <dbReference type="PROSITE-ProRule" id="PRU00622"/>
    </source>
</evidence>
<dbReference type="PANTHER" id="PTHR11884">
    <property type="entry name" value="SELECTIN LIGAND RELATED"/>
    <property type="match status" value="1"/>
</dbReference>